<feature type="chain" id="PRO_5036838301" evidence="1">
    <location>
        <begin position="28"/>
        <end position="86"/>
    </location>
</feature>
<comment type="caution">
    <text evidence="2">The sequence shown here is derived from an EMBL/GenBank/DDBJ whole genome shotgun (WGS) entry which is preliminary data.</text>
</comment>
<name>A0A933L6J4_9HYPH</name>
<dbReference type="AlphaFoldDB" id="A0A933L6J4"/>
<dbReference type="Proteomes" id="UP000782610">
    <property type="component" value="Unassembled WGS sequence"/>
</dbReference>
<evidence type="ECO:0000313" key="3">
    <source>
        <dbReference type="Proteomes" id="UP000782610"/>
    </source>
</evidence>
<feature type="signal peptide" evidence="1">
    <location>
        <begin position="1"/>
        <end position="27"/>
    </location>
</feature>
<dbReference type="EMBL" id="JACRAF010000067">
    <property type="protein sequence ID" value="MBI4924032.1"/>
    <property type="molecule type" value="Genomic_DNA"/>
</dbReference>
<organism evidence="2 3">
    <name type="scientific">Devosia nanyangense</name>
    <dbReference type="NCBI Taxonomy" id="1228055"/>
    <lineage>
        <taxon>Bacteria</taxon>
        <taxon>Pseudomonadati</taxon>
        <taxon>Pseudomonadota</taxon>
        <taxon>Alphaproteobacteria</taxon>
        <taxon>Hyphomicrobiales</taxon>
        <taxon>Devosiaceae</taxon>
        <taxon>Devosia</taxon>
    </lineage>
</organism>
<evidence type="ECO:0000313" key="2">
    <source>
        <dbReference type="EMBL" id="MBI4924032.1"/>
    </source>
</evidence>
<accession>A0A933L6J4</accession>
<evidence type="ECO:0000256" key="1">
    <source>
        <dbReference type="SAM" id="SignalP"/>
    </source>
</evidence>
<sequence length="86" mass="9056">MTISSKLSALAVVAVVTAGAIASPVLASGSTSFDSDYFIAQLRYDGIDVLSVDDATPGTFLATVRLADGRTVFQLFDKDSLVQIKR</sequence>
<protein>
    <submittedName>
        <fullName evidence="2">Uncharacterized protein</fullName>
    </submittedName>
</protein>
<keyword evidence="1" id="KW-0732">Signal</keyword>
<reference evidence="2" key="1">
    <citation type="submission" date="2020-07" db="EMBL/GenBank/DDBJ databases">
        <title>Huge and variable diversity of episymbiotic CPR bacteria and DPANN archaea in groundwater ecosystems.</title>
        <authorList>
            <person name="He C.Y."/>
            <person name="Keren R."/>
            <person name="Whittaker M."/>
            <person name="Farag I.F."/>
            <person name="Doudna J."/>
            <person name="Cate J.H.D."/>
            <person name="Banfield J.F."/>
        </authorList>
    </citation>
    <scope>NUCLEOTIDE SEQUENCE</scope>
    <source>
        <strain evidence="2">NC_groundwater_1586_Pr3_B-0.1um_66_15</strain>
    </source>
</reference>
<gene>
    <name evidence="2" type="ORF">HY834_20045</name>
</gene>
<proteinExistence type="predicted"/>